<keyword evidence="2" id="KW-1185">Reference proteome</keyword>
<gene>
    <name evidence="1" type="ORF">EEDITHA_LOCUS13462</name>
</gene>
<sequence length="469" mass="54189">MESADVVNSNSLKSLATLIDSEFDYNTTLKTYIDKMKTLTDDPFSYEGHLTRERIGHLIQEIINNKNDSTFKSKKYILSNKEIDVAVLNGEKILVFANTCIQILPWEDCFDVFVELHRQMYHAGYYKMKEILDKHYFVTKTYIYIFLQSCNACGSYRTMKANYLFENDKERLDMENDVPAALYKQLAPGTTLRNEKLKFNDTIKIDFISMVSTPDREFKHILIYHDTATQYTLLRPLIEMDKVEIAMEIFRIITDYGPPIRIEASEVRLLEVVIKLVKIAPIDFNCSVTPVYDVRQRELIEDYIKKWMIHSKSSNWATGCYIVQCYMNLRGNINPASELFGHNVIKKASVSQYKQNYLWKIFMELKDTDVKDVDVTEEGIDVLKKDVGTSTSHTNTSTSAESATSNTESDFETCCCCKRSIYFDVYTCIVCKKFFHLFCAFKNTSNVLTGNLSILCSQCQTSYEAQITV</sequence>
<comment type="caution">
    <text evidence="1">The sequence shown here is derived from an EMBL/GenBank/DDBJ whole genome shotgun (WGS) entry which is preliminary data.</text>
</comment>
<proteinExistence type="predicted"/>
<name>A0AAU9UHU0_EUPED</name>
<dbReference type="EMBL" id="CAKOGL010000019">
    <property type="protein sequence ID" value="CAH2098339.1"/>
    <property type="molecule type" value="Genomic_DNA"/>
</dbReference>
<accession>A0AAU9UHU0</accession>
<dbReference type="CDD" id="cd15489">
    <property type="entry name" value="PHD_SF"/>
    <property type="match status" value="1"/>
</dbReference>
<organism evidence="1 2">
    <name type="scientific">Euphydryas editha</name>
    <name type="common">Edith's checkerspot</name>
    <dbReference type="NCBI Taxonomy" id="104508"/>
    <lineage>
        <taxon>Eukaryota</taxon>
        <taxon>Metazoa</taxon>
        <taxon>Ecdysozoa</taxon>
        <taxon>Arthropoda</taxon>
        <taxon>Hexapoda</taxon>
        <taxon>Insecta</taxon>
        <taxon>Pterygota</taxon>
        <taxon>Neoptera</taxon>
        <taxon>Endopterygota</taxon>
        <taxon>Lepidoptera</taxon>
        <taxon>Glossata</taxon>
        <taxon>Ditrysia</taxon>
        <taxon>Papilionoidea</taxon>
        <taxon>Nymphalidae</taxon>
        <taxon>Nymphalinae</taxon>
        <taxon>Euphydryas</taxon>
    </lineage>
</organism>
<evidence type="ECO:0000313" key="1">
    <source>
        <dbReference type="EMBL" id="CAH2098339.1"/>
    </source>
</evidence>
<reference evidence="1" key="1">
    <citation type="submission" date="2022-03" db="EMBL/GenBank/DDBJ databases">
        <authorList>
            <person name="Tunstrom K."/>
        </authorList>
    </citation>
    <scope>NUCLEOTIDE SEQUENCE</scope>
</reference>
<protein>
    <recommendedName>
        <fullName evidence="3">Zinc finger PHD-type domain-containing protein</fullName>
    </recommendedName>
</protein>
<dbReference type="AlphaFoldDB" id="A0AAU9UHU0"/>
<evidence type="ECO:0008006" key="3">
    <source>
        <dbReference type="Google" id="ProtNLM"/>
    </source>
</evidence>
<evidence type="ECO:0000313" key="2">
    <source>
        <dbReference type="Proteomes" id="UP001153954"/>
    </source>
</evidence>
<dbReference type="Proteomes" id="UP001153954">
    <property type="component" value="Unassembled WGS sequence"/>
</dbReference>